<evidence type="ECO:0000256" key="10">
    <source>
        <dbReference type="ARBA" id="ARBA00022912"/>
    </source>
</evidence>
<dbReference type="GO" id="GO:0004722">
    <property type="term" value="F:protein serine/threonine phosphatase activity"/>
    <property type="evidence" value="ECO:0007669"/>
    <property type="project" value="UniProtKB-EC"/>
</dbReference>
<comment type="catalytic activity">
    <reaction evidence="12">
        <text>O-phospho-L-seryl-[protein] + H2O = L-seryl-[protein] + phosphate</text>
        <dbReference type="Rhea" id="RHEA:20629"/>
        <dbReference type="Rhea" id="RHEA-COMP:9863"/>
        <dbReference type="Rhea" id="RHEA-COMP:11604"/>
        <dbReference type="ChEBI" id="CHEBI:15377"/>
        <dbReference type="ChEBI" id="CHEBI:29999"/>
        <dbReference type="ChEBI" id="CHEBI:43474"/>
        <dbReference type="ChEBI" id="CHEBI:83421"/>
        <dbReference type="EC" id="3.1.3.16"/>
    </reaction>
</comment>
<evidence type="ECO:0000256" key="3">
    <source>
        <dbReference type="ARBA" id="ARBA00022679"/>
    </source>
</evidence>
<evidence type="ECO:0000313" key="18">
    <source>
        <dbReference type="Proteomes" id="UP000183015"/>
    </source>
</evidence>
<dbReference type="SMART" id="SM00091">
    <property type="entry name" value="PAS"/>
    <property type="match status" value="2"/>
</dbReference>
<dbReference type="Gene3D" id="3.60.40.10">
    <property type="entry name" value="PPM-type phosphatase domain"/>
    <property type="match status" value="1"/>
</dbReference>
<evidence type="ECO:0000256" key="7">
    <source>
        <dbReference type="ARBA" id="ARBA00022801"/>
    </source>
</evidence>
<dbReference type="GO" id="GO:0046872">
    <property type="term" value="F:metal ion binding"/>
    <property type="evidence" value="ECO:0007669"/>
    <property type="project" value="UniProtKB-KW"/>
</dbReference>
<keyword evidence="9" id="KW-0460">Magnesium</keyword>
<keyword evidence="5" id="KW-0547">Nucleotide-binding</keyword>
<dbReference type="GO" id="GO:0006355">
    <property type="term" value="P:regulation of DNA-templated transcription"/>
    <property type="evidence" value="ECO:0007669"/>
    <property type="project" value="InterPro"/>
</dbReference>
<sequence length="696" mass="74833">MTAAETRWPGPQGDPSREPGGLLDVLGVAAVVLDAEGRIVLWSPQAEELFGYTAPEALGRPAAKVLVDEEHVAWVLSWFARVMSGGGAWAGVFPVRHKDGYQRLTEFRNMRLEDGRGGHYALLLATDQATLRGLERDLALSLRLVEQSPIGLAAVGTDLRYILVNPALERINGIPAAQQIGRTVREALPFVDAEAIETAMRTVLATGTPLLDQFTSGRTEADPNNEHAWSVSYYRLDAPGGRVVGAATSIVDITEQHRSALAAAAARRRLTAIADASERIGTTLDLDVTARELADMLVPEFADFAAVDVLDSVLNNSSAPASRDGSPALFRALAVKTAYATPLVDAADPVGEIARYDATRLVTRSVRSGRALLVAHVTDADLPRIARDEAAAELLKQARTHSYMAMPLRARGQVLGALDLIRARNPLPFTEDDVVLATELAARAAVCIDNARWYQRQRHAALALQRHLLPVRPPQPPGLEVAYRYQPAGGTSEVGGDWFDVITLAGEKTALVVGDVMGSGINAAAAMGQLRTAARTLARLDLEPAAVLTHLDGIAADLDETIATCVYAVYDPHRSSCRIATAGHLPPVHTRPGHAPRLLDLPTGTPLGVGGTTFEDVLLELGEDDELLLYTDGLVETRDHAIDTRLRALTDLLNRERPSLEDTCDLLLDALHHHDGSDDVALLIARAHPRTASRDD</sequence>
<dbReference type="RefSeq" id="WP_042445588.1">
    <property type="nucleotide sequence ID" value="NZ_BBPN01000009.1"/>
</dbReference>
<dbReference type="OrthoDB" id="118142at2"/>
<comment type="function">
    <text evidence="13">Primarily acts as an independent SigF regulator that is sensitive to the osmosensory signal, mediating the cross talk of PknD with the SigF regulon. Possesses both phosphatase and kinase activities. The kinase domain functions as a classic anti-sigma factor-like kinase to phosphorylate the anti-anti-sigma factor domain at the canonical regulatory site, and the phosphatase domain antagonizes this activity.</text>
</comment>
<evidence type="ECO:0000256" key="12">
    <source>
        <dbReference type="ARBA" id="ARBA00047761"/>
    </source>
</evidence>
<dbReference type="InterPro" id="IPR036457">
    <property type="entry name" value="PPM-type-like_dom_sf"/>
</dbReference>
<dbReference type="InterPro" id="IPR029016">
    <property type="entry name" value="GAF-like_dom_sf"/>
</dbReference>
<dbReference type="Gene3D" id="3.30.450.20">
    <property type="entry name" value="PAS domain"/>
    <property type="match status" value="2"/>
</dbReference>
<dbReference type="EC" id="3.1.3.16" evidence="1"/>
<keyword evidence="4" id="KW-0479">Metal-binding</keyword>
<protein>
    <recommendedName>
        <fullName evidence="1">protein-serine/threonine phosphatase</fullName>
        <ecNumber evidence="1">3.1.3.16</ecNumber>
    </recommendedName>
    <alternativeName>
        <fullName evidence="15">Protein-serine/threonine phosphatase</fullName>
    </alternativeName>
    <alternativeName>
        <fullName evidence="14">Serine/threonine-protein kinase</fullName>
    </alternativeName>
</protein>
<dbReference type="InterPro" id="IPR035965">
    <property type="entry name" value="PAS-like_dom_sf"/>
</dbReference>
<dbReference type="SUPFAM" id="SSF81606">
    <property type="entry name" value="PP2C-like"/>
    <property type="match status" value="1"/>
</dbReference>
<dbReference type="PROSITE" id="PS50112">
    <property type="entry name" value="PAS"/>
    <property type="match status" value="1"/>
</dbReference>
<dbReference type="EMBL" id="FOAZ01000009">
    <property type="protein sequence ID" value="SEL52294.1"/>
    <property type="molecule type" value="Genomic_DNA"/>
</dbReference>
<gene>
    <name evidence="17" type="ORF">SAMN05414137_109254</name>
</gene>
<keyword evidence="8" id="KW-0067">ATP-binding</keyword>
<evidence type="ECO:0000256" key="8">
    <source>
        <dbReference type="ARBA" id="ARBA00022840"/>
    </source>
</evidence>
<dbReference type="FunFam" id="3.30.450.40:FF:000035">
    <property type="entry name" value="PAS sensor protein"/>
    <property type="match status" value="1"/>
</dbReference>
<dbReference type="PANTHER" id="PTHR43156:SF2">
    <property type="entry name" value="STAGE II SPORULATION PROTEIN E"/>
    <property type="match status" value="1"/>
</dbReference>
<dbReference type="PANTHER" id="PTHR43156">
    <property type="entry name" value="STAGE II SPORULATION PROTEIN E-RELATED"/>
    <property type="match status" value="1"/>
</dbReference>
<proteinExistence type="predicted"/>
<keyword evidence="11" id="KW-0464">Manganese</keyword>
<feature type="domain" description="PAS" evidence="16">
    <location>
        <begin position="22"/>
        <end position="86"/>
    </location>
</feature>
<dbReference type="Pfam" id="PF08448">
    <property type="entry name" value="PAS_4"/>
    <property type="match status" value="1"/>
</dbReference>
<keyword evidence="3" id="KW-0808">Transferase</keyword>
<dbReference type="STRING" id="235985.SAMN05414137_109254"/>
<dbReference type="InterPro" id="IPR052016">
    <property type="entry name" value="Bact_Sigma-Reg"/>
</dbReference>
<dbReference type="InterPro" id="IPR013767">
    <property type="entry name" value="PAS_fold"/>
</dbReference>
<evidence type="ECO:0000256" key="9">
    <source>
        <dbReference type="ARBA" id="ARBA00022842"/>
    </source>
</evidence>
<dbReference type="Pfam" id="PF00989">
    <property type="entry name" value="PAS"/>
    <property type="match status" value="1"/>
</dbReference>
<dbReference type="GO" id="GO:0016301">
    <property type="term" value="F:kinase activity"/>
    <property type="evidence" value="ECO:0007669"/>
    <property type="project" value="UniProtKB-KW"/>
</dbReference>
<reference evidence="18" key="1">
    <citation type="submission" date="2016-10" db="EMBL/GenBank/DDBJ databases">
        <authorList>
            <person name="Varghese N."/>
        </authorList>
    </citation>
    <scope>NUCLEOTIDE SEQUENCE [LARGE SCALE GENOMIC DNA]</scope>
    <source>
        <strain evidence="18">DSM 45096 / BCRC 16803 / CGMCC 4.1857 / CIP 109030 / JCM 12277 / KCTC 19219 / NBRC 100920 / 33214</strain>
    </source>
</reference>
<evidence type="ECO:0000256" key="5">
    <source>
        <dbReference type="ARBA" id="ARBA00022741"/>
    </source>
</evidence>
<evidence type="ECO:0000256" key="11">
    <source>
        <dbReference type="ARBA" id="ARBA00023211"/>
    </source>
</evidence>
<organism evidence="17 18">
    <name type="scientific">Streptacidiphilus jiangxiensis</name>
    <dbReference type="NCBI Taxonomy" id="235985"/>
    <lineage>
        <taxon>Bacteria</taxon>
        <taxon>Bacillati</taxon>
        <taxon>Actinomycetota</taxon>
        <taxon>Actinomycetes</taxon>
        <taxon>Kitasatosporales</taxon>
        <taxon>Streptomycetaceae</taxon>
        <taxon>Streptacidiphilus</taxon>
    </lineage>
</organism>
<dbReference type="NCBIfam" id="TIGR00229">
    <property type="entry name" value="sensory_box"/>
    <property type="match status" value="2"/>
</dbReference>
<dbReference type="FunFam" id="3.60.40.10:FF:000005">
    <property type="entry name" value="Serine/threonine protein phosphatase"/>
    <property type="match status" value="1"/>
</dbReference>
<dbReference type="SMART" id="SM00331">
    <property type="entry name" value="PP2C_SIG"/>
    <property type="match status" value="1"/>
</dbReference>
<evidence type="ECO:0000256" key="14">
    <source>
        <dbReference type="ARBA" id="ARBA00075117"/>
    </source>
</evidence>
<evidence type="ECO:0000256" key="13">
    <source>
        <dbReference type="ARBA" id="ARBA00056274"/>
    </source>
</evidence>
<dbReference type="GO" id="GO:0005524">
    <property type="term" value="F:ATP binding"/>
    <property type="evidence" value="ECO:0007669"/>
    <property type="project" value="UniProtKB-KW"/>
</dbReference>
<dbReference type="AlphaFoldDB" id="A0A1H7QX81"/>
<dbReference type="SUPFAM" id="SSF55785">
    <property type="entry name" value="PYP-like sensor domain (PAS domain)"/>
    <property type="match status" value="2"/>
</dbReference>
<evidence type="ECO:0000256" key="6">
    <source>
        <dbReference type="ARBA" id="ARBA00022777"/>
    </source>
</evidence>
<keyword evidence="6" id="KW-0418">Kinase</keyword>
<dbReference type="eggNOG" id="COG2208">
    <property type="taxonomic scope" value="Bacteria"/>
</dbReference>
<name>A0A1H7QX81_STRJI</name>
<dbReference type="Gene3D" id="3.30.450.40">
    <property type="match status" value="1"/>
</dbReference>
<dbReference type="InterPro" id="IPR000014">
    <property type="entry name" value="PAS"/>
</dbReference>
<evidence type="ECO:0000256" key="15">
    <source>
        <dbReference type="ARBA" id="ARBA00081350"/>
    </source>
</evidence>
<evidence type="ECO:0000313" key="17">
    <source>
        <dbReference type="EMBL" id="SEL52294.1"/>
    </source>
</evidence>
<evidence type="ECO:0000256" key="4">
    <source>
        <dbReference type="ARBA" id="ARBA00022723"/>
    </source>
</evidence>
<dbReference type="InterPro" id="IPR003018">
    <property type="entry name" value="GAF"/>
</dbReference>
<keyword evidence="7" id="KW-0378">Hydrolase</keyword>
<dbReference type="Pfam" id="PF07228">
    <property type="entry name" value="SpoIIE"/>
    <property type="match status" value="1"/>
</dbReference>
<keyword evidence="10" id="KW-0904">Protein phosphatase</keyword>
<evidence type="ECO:0000256" key="2">
    <source>
        <dbReference type="ARBA" id="ARBA00022553"/>
    </source>
</evidence>
<dbReference type="Proteomes" id="UP000183015">
    <property type="component" value="Unassembled WGS sequence"/>
</dbReference>
<keyword evidence="2" id="KW-0597">Phosphoprotein</keyword>
<dbReference type="CDD" id="cd00130">
    <property type="entry name" value="PAS"/>
    <property type="match status" value="2"/>
</dbReference>
<dbReference type="Pfam" id="PF01590">
    <property type="entry name" value="GAF"/>
    <property type="match status" value="1"/>
</dbReference>
<dbReference type="SMART" id="SM00065">
    <property type="entry name" value="GAF"/>
    <property type="match status" value="1"/>
</dbReference>
<accession>A0A1H7QX81</accession>
<dbReference type="SUPFAM" id="SSF55781">
    <property type="entry name" value="GAF domain-like"/>
    <property type="match status" value="1"/>
</dbReference>
<dbReference type="InterPro" id="IPR001932">
    <property type="entry name" value="PPM-type_phosphatase-like_dom"/>
</dbReference>
<evidence type="ECO:0000259" key="16">
    <source>
        <dbReference type="PROSITE" id="PS50112"/>
    </source>
</evidence>
<dbReference type="eggNOG" id="COG2203">
    <property type="taxonomic scope" value="Bacteria"/>
</dbReference>
<keyword evidence="18" id="KW-1185">Reference proteome</keyword>
<evidence type="ECO:0000256" key="1">
    <source>
        <dbReference type="ARBA" id="ARBA00013081"/>
    </source>
</evidence>
<dbReference type="InterPro" id="IPR013656">
    <property type="entry name" value="PAS_4"/>
</dbReference>